<gene>
    <name evidence="2" type="ORF">UFOPK3564_01765</name>
</gene>
<feature type="compositionally biased region" description="Acidic residues" evidence="1">
    <location>
        <begin position="1"/>
        <end position="11"/>
    </location>
</feature>
<feature type="compositionally biased region" description="Low complexity" evidence="1">
    <location>
        <begin position="442"/>
        <end position="495"/>
    </location>
</feature>
<organism evidence="2">
    <name type="scientific">freshwater metagenome</name>
    <dbReference type="NCBI Taxonomy" id="449393"/>
    <lineage>
        <taxon>unclassified sequences</taxon>
        <taxon>metagenomes</taxon>
        <taxon>ecological metagenomes</taxon>
    </lineage>
</organism>
<accession>A0A6J7HKA3</accession>
<dbReference type="AlphaFoldDB" id="A0A6J7HKA3"/>
<protein>
    <submittedName>
        <fullName evidence="2">Unannotated protein</fullName>
    </submittedName>
</protein>
<reference evidence="2" key="1">
    <citation type="submission" date="2020-05" db="EMBL/GenBank/DDBJ databases">
        <authorList>
            <person name="Chiriac C."/>
            <person name="Salcher M."/>
            <person name="Ghai R."/>
            <person name="Kavagutti S V."/>
        </authorList>
    </citation>
    <scope>NUCLEOTIDE SEQUENCE</scope>
</reference>
<sequence>MVAPEDVEPQVDPEAPNGPSQDAAAPQAPDAEAPASDAEAPAPPAEASSAPADAFAGDGGTSGPVAAVTPAATGPGEPVTGDQAPASAGPDSPVEPVTPATTSVDDAVAPAGTATDGSAESAPSGDAAQGEDGSPEGGAAEGGQSADGGSEGDGSEGGGSEGGATTADGEPKKKRRRLRGKRSGRGGGPGGQGGPGGGRRRFAWDEVFLRQRLEILRAMDPDPAAIAWAVDTAGRFDVADILAGEGSSGREFGRRAYGATPETDDQAAWIVLAAVRARDIVSIARRAVSGVQDQREQVKAAIELLGIARVNTALQGDRPAQQVYAERARRVDVTVKGGEDQKAAWALLSLARPQDVVSATTPRRPAGGPGGPGGPGRGGPGGPGRGGPGGFGDRGGRRERREPPIPGGVFSVGESGIGGELGAKLRAALAAAEGTPAEDEAPAPADAEAPQPDAPQAEDVTTDAPAEEASPPDAPQADDAATDAPAEESSPADAPQADEAPTGDDAAESQDS</sequence>
<feature type="compositionally biased region" description="Low complexity" evidence="1">
    <location>
        <begin position="19"/>
        <end position="54"/>
    </location>
</feature>
<proteinExistence type="predicted"/>
<dbReference type="EMBL" id="CAFBMK010000100">
    <property type="protein sequence ID" value="CAB4919778.1"/>
    <property type="molecule type" value="Genomic_DNA"/>
</dbReference>
<feature type="region of interest" description="Disordered" evidence="1">
    <location>
        <begin position="429"/>
        <end position="512"/>
    </location>
</feature>
<feature type="compositionally biased region" description="Gly residues" evidence="1">
    <location>
        <begin position="185"/>
        <end position="197"/>
    </location>
</feature>
<feature type="compositionally biased region" description="Basic and acidic residues" evidence="1">
    <location>
        <begin position="394"/>
        <end position="403"/>
    </location>
</feature>
<evidence type="ECO:0000256" key="1">
    <source>
        <dbReference type="SAM" id="MobiDB-lite"/>
    </source>
</evidence>
<feature type="compositionally biased region" description="Low complexity" evidence="1">
    <location>
        <begin position="63"/>
        <end position="76"/>
    </location>
</feature>
<feature type="compositionally biased region" description="Gly residues" evidence="1">
    <location>
        <begin position="135"/>
        <end position="162"/>
    </location>
</feature>
<feature type="compositionally biased region" description="Acidic residues" evidence="1">
    <location>
        <begin position="501"/>
        <end position="512"/>
    </location>
</feature>
<evidence type="ECO:0000313" key="2">
    <source>
        <dbReference type="EMBL" id="CAB4919778.1"/>
    </source>
</evidence>
<feature type="region of interest" description="Disordered" evidence="1">
    <location>
        <begin position="1"/>
        <end position="200"/>
    </location>
</feature>
<feature type="region of interest" description="Disordered" evidence="1">
    <location>
        <begin position="354"/>
        <end position="417"/>
    </location>
</feature>
<feature type="compositionally biased region" description="Basic residues" evidence="1">
    <location>
        <begin position="172"/>
        <end position="184"/>
    </location>
</feature>
<name>A0A6J7HKA3_9ZZZZ</name>
<feature type="compositionally biased region" description="Gly residues" evidence="1">
    <location>
        <begin position="367"/>
        <end position="393"/>
    </location>
</feature>